<keyword evidence="2" id="KW-1185">Reference proteome</keyword>
<dbReference type="RefSeq" id="WP_323324596.1">
    <property type="nucleotide sequence ID" value="NZ_JAYFSI010000001.1"/>
</dbReference>
<evidence type="ECO:0000313" key="1">
    <source>
        <dbReference type="EMBL" id="MEA5359390.1"/>
    </source>
</evidence>
<name>A0ABU5R0J5_9PSEU</name>
<evidence type="ECO:0000313" key="2">
    <source>
        <dbReference type="Proteomes" id="UP001304298"/>
    </source>
</evidence>
<dbReference type="NCBIfam" id="TIGR00026">
    <property type="entry name" value="hi_GC_TIGR00026"/>
    <property type="match status" value="1"/>
</dbReference>
<sequence length="148" mass="16643">MTETRYLKPGKSTNVFNELVAKLTKMGVSLLGSRVLTVVGRKSGEPRSTPVNLLTIDGVDYLVAARGETQWVRNLRAAGQGQLRVGRRDDTFTYRELGDDEKPAILRAYLKRWKFEVSAFFEGVDAKASDEKLREIAPGYPVFEIFTK</sequence>
<dbReference type="Proteomes" id="UP001304298">
    <property type="component" value="Unassembled WGS sequence"/>
</dbReference>
<protein>
    <submittedName>
        <fullName evidence="1">Nitroreductase family deazaflavin-dependent oxidoreductase</fullName>
    </submittedName>
</protein>
<comment type="caution">
    <text evidence="1">The sequence shown here is derived from an EMBL/GenBank/DDBJ whole genome shotgun (WGS) entry which is preliminary data.</text>
</comment>
<proteinExistence type="predicted"/>
<accession>A0ABU5R0J5</accession>
<reference evidence="1 2" key="1">
    <citation type="submission" date="2023-12" db="EMBL/GenBank/DDBJ databases">
        <title>Amycolatopsis sp. V23-08.</title>
        <authorList>
            <person name="Somphong A."/>
        </authorList>
    </citation>
    <scope>NUCLEOTIDE SEQUENCE [LARGE SCALE GENOMIC DNA]</scope>
    <source>
        <strain evidence="1 2">V23-08</strain>
    </source>
</reference>
<dbReference type="InterPro" id="IPR004378">
    <property type="entry name" value="F420H2_quin_Rdtase"/>
</dbReference>
<dbReference type="EMBL" id="JAYFSI010000001">
    <property type="protein sequence ID" value="MEA5359390.1"/>
    <property type="molecule type" value="Genomic_DNA"/>
</dbReference>
<organism evidence="1 2">
    <name type="scientific">Amycolatopsis heterodermiae</name>
    <dbReference type="NCBI Taxonomy" id="3110235"/>
    <lineage>
        <taxon>Bacteria</taxon>
        <taxon>Bacillati</taxon>
        <taxon>Actinomycetota</taxon>
        <taxon>Actinomycetes</taxon>
        <taxon>Pseudonocardiales</taxon>
        <taxon>Pseudonocardiaceae</taxon>
        <taxon>Amycolatopsis</taxon>
    </lineage>
</organism>
<dbReference type="Gene3D" id="2.30.110.10">
    <property type="entry name" value="Electron Transport, Fmn-binding Protein, Chain A"/>
    <property type="match status" value="1"/>
</dbReference>
<dbReference type="InterPro" id="IPR012349">
    <property type="entry name" value="Split_barrel_FMN-bd"/>
</dbReference>
<dbReference type="Pfam" id="PF04075">
    <property type="entry name" value="F420H2_quin_red"/>
    <property type="match status" value="1"/>
</dbReference>
<gene>
    <name evidence="1" type="ORF">VA596_07575</name>
</gene>
<dbReference type="SUPFAM" id="SSF50475">
    <property type="entry name" value="FMN-binding split barrel"/>
    <property type="match status" value="1"/>
</dbReference>